<dbReference type="Gene3D" id="3.40.50.11260">
    <property type="match status" value="1"/>
</dbReference>
<dbReference type="EMBL" id="KL367478">
    <property type="protein sequence ID" value="KFD72210.1"/>
    <property type="molecule type" value="Genomic_DNA"/>
</dbReference>
<feature type="signal peptide" evidence="16">
    <location>
        <begin position="1"/>
        <end position="27"/>
    </location>
</feature>
<dbReference type="SMART" id="SM00387">
    <property type="entry name" value="HATPase_c"/>
    <property type="match status" value="1"/>
</dbReference>
<evidence type="ECO:0000259" key="17">
    <source>
        <dbReference type="SMART" id="SM00387"/>
    </source>
</evidence>
<evidence type="ECO:0000256" key="10">
    <source>
        <dbReference type="ARBA" id="ARBA00022989"/>
    </source>
</evidence>
<evidence type="ECO:0000256" key="15">
    <source>
        <dbReference type="SAM" id="Phobius"/>
    </source>
</evidence>
<organism evidence="18">
    <name type="scientific">Trichuris suis</name>
    <name type="common">pig whipworm</name>
    <dbReference type="NCBI Taxonomy" id="68888"/>
    <lineage>
        <taxon>Eukaryota</taxon>
        <taxon>Metazoa</taxon>
        <taxon>Ecdysozoa</taxon>
        <taxon>Nematoda</taxon>
        <taxon>Enoplea</taxon>
        <taxon>Dorylaimia</taxon>
        <taxon>Trichinellida</taxon>
        <taxon>Trichuridae</taxon>
        <taxon>Trichuris</taxon>
    </lineage>
</organism>
<dbReference type="AlphaFoldDB" id="A0A085NRW4"/>
<keyword evidence="14" id="KW-0143">Chaperone</keyword>
<dbReference type="InterPro" id="IPR036890">
    <property type="entry name" value="HATPase_C_sf"/>
</dbReference>
<dbReference type="GO" id="GO:0051082">
    <property type="term" value="F:unfolded protein binding"/>
    <property type="evidence" value="ECO:0007669"/>
    <property type="project" value="InterPro"/>
</dbReference>
<sequence>MGCHQWETALATWVLQMLCFFAFAVTASEDDYPTVDFCTLSSYEATVAPSSPLVPCSFLFMLEWKVLENADCFRPEEFILCEPPLDLAGNETAKEILGYGCTKFGGARAQDVEMTALKCHALPCIECYGPRAFMRSGYRCVKYNGHYFLSALLYSIFLGFFAVDRFYLGYAGIGVGKLMTLGGLGVWWLVDIGLLITGHFMPEDGSSWMPFRSIPFSVFNDYKLRALCAWCVCTVWFKVGHWEFFNMMVGSVGPSRVAPTFDWWWSTPNRSIYTNPRCLAKMETQREIPYEKHEFRAETRMLMDIVARSLYSHKEVFVRELVSNASDALEKLRTTRLSNTNAESAANVDDPKITIYTDKLEKTLIIQDNGIGMSKDDLIAHLGTIAKSGTADFVKAMQSSGSANVDQLIGQFGVGFYSAFMIADKIEVITKKHDPESKGYRWMSEGAECYEIEEVNNAECGTKIICHLKPGESEFADEQRIKEVLTKYSNFVSFPIYLNDARVNKVQALWRCDPKEVTDEMHKEFYRFVSHSQTGEPRYTIHFRAEAPVDVNALLYVPDAPTDFIGMLQMEVGVSLYCRRILIQQSAKDVIPSWLRFLKGVIDSEDIPLNLSRELLQKSAILNKVKAVVTSKVIKYLQDNMKKDPEKYEIFYSHFRHYFKEGIIRSETQEEKENIAKLLLFESSNQRPGIKISLRDYCDRMQAGQREIYYLNAPSRLLAESSPYYEAIKEKNFEILFCFDPADEVTLLSLRQFDRKDLVSVENFLNRDKSDTEVLETSELSKEELKKLLDWIKTTLGDRKVNEIRTTQKLTTYPCMISVKELGAIRSFLRAQTPEQLTEEQRLMLLKPTLEVNPKHPVIVKLNQLMKSDPSVAIVIVEQVGNYSSGLQLIYDNALISAGLVSDVQSVVGRVNKLITEVVHKLSN</sequence>
<evidence type="ECO:0000256" key="13">
    <source>
        <dbReference type="ARBA" id="ARBA00023136"/>
    </source>
</evidence>
<evidence type="ECO:0000256" key="12">
    <source>
        <dbReference type="ARBA" id="ARBA00023128"/>
    </source>
</evidence>
<dbReference type="Gene3D" id="3.30.230.80">
    <property type="match status" value="1"/>
</dbReference>
<name>A0A085NRW4_9BILA</name>
<dbReference type="GO" id="GO:0005524">
    <property type="term" value="F:ATP binding"/>
    <property type="evidence" value="ECO:0007669"/>
    <property type="project" value="UniProtKB-KW"/>
</dbReference>
<dbReference type="SUPFAM" id="SSF55874">
    <property type="entry name" value="ATPase domain of HSP90 chaperone/DNA topoisomerase II/histidine kinase"/>
    <property type="match status" value="1"/>
</dbReference>
<accession>A0A085NRW4</accession>
<dbReference type="InterPro" id="IPR001404">
    <property type="entry name" value="Hsp90_fam"/>
</dbReference>
<dbReference type="HAMAP" id="MF_00505">
    <property type="entry name" value="HSP90"/>
    <property type="match status" value="1"/>
</dbReference>
<dbReference type="InterPro" id="IPR020575">
    <property type="entry name" value="Hsp90_N"/>
</dbReference>
<comment type="similarity">
    <text evidence="4">Belongs to the heat shock protein 90 family.</text>
</comment>
<dbReference type="InterPro" id="IPR037196">
    <property type="entry name" value="HSP90_C"/>
</dbReference>
<keyword evidence="16" id="KW-0732">Signal</keyword>
<dbReference type="FunFam" id="3.30.230.80:FF:000004">
    <property type="entry name" value="Heat shock protein 75 kDa"/>
    <property type="match status" value="1"/>
</dbReference>
<dbReference type="GO" id="GO:0070013">
    <property type="term" value="C:intracellular organelle lumen"/>
    <property type="evidence" value="ECO:0007669"/>
    <property type="project" value="UniProtKB-ARBA"/>
</dbReference>
<protein>
    <recommendedName>
        <fullName evidence="17">Histidine kinase/HSP90-like ATPase domain-containing protein</fullName>
    </recommendedName>
</protein>
<keyword evidence="8" id="KW-0067">ATP-binding</keyword>
<dbReference type="SUPFAM" id="SSF110942">
    <property type="entry name" value="HSP90 C-terminal domain"/>
    <property type="match status" value="1"/>
</dbReference>
<evidence type="ECO:0000256" key="14">
    <source>
        <dbReference type="ARBA" id="ARBA00023186"/>
    </source>
</evidence>
<keyword evidence="7" id="KW-0547">Nucleotide-binding</keyword>
<evidence type="ECO:0000256" key="8">
    <source>
        <dbReference type="ARBA" id="ARBA00022840"/>
    </source>
</evidence>
<dbReference type="FunFam" id="3.40.50.11260:FF:000004">
    <property type="entry name" value="Heat shock protein 75 mitochondrial"/>
    <property type="match status" value="1"/>
</dbReference>
<dbReference type="InterPro" id="IPR003594">
    <property type="entry name" value="HATPase_dom"/>
</dbReference>
<feature type="transmembrane region" description="Helical" evidence="15">
    <location>
        <begin position="147"/>
        <end position="168"/>
    </location>
</feature>
<dbReference type="FunFam" id="3.30.565.10:FF:000009">
    <property type="entry name" value="Molecular chaperone HtpG"/>
    <property type="match status" value="1"/>
</dbReference>
<dbReference type="GO" id="GO:0016887">
    <property type="term" value="F:ATP hydrolysis activity"/>
    <property type="evidence" value="ECO:0007669"/>
    <property type="project" value="InterPro"/>
</dbReference>
<evidence type="ECO:0000256" key="7">
    <source>
        <dbReference type="ARBA" id="ARBA00022741"/>
    </source>
</evidence>
<keyword evidence="10 15" id="KW-1133">Transmembrane helix</keyword>
<evidence type="ECO:0000256" key="6">
    <source>
        <dbReference type="ARBA" id="ARBA00022692"/>
    </source>
</evidence>
<proteinExistence type="inferred from homology"/>
<dbReference type="FunFam" id="1.20.120.790:FF:000004">
    <property type="entry name" value="Heat shock protein 75 kDa"/>
    <property type="match status" value="1"/>
</dbReference>
<dbReference type="GO" id="GO:0016020">
    <property type="term" value="C:membrane"/>
    <property type="evidence" value="ECO:0007669"/>
    <property type="project" value="UniProtKB-SubCell"/>
</dbReference>
<evidence type="ECO:0000256" key="3">
    <source>
        <dbReference type="ARBA" id="ARBA00004496"/>
    </source>
</evidence>
<evidence type="ECO:0000256" key="1">
    <source>
        <dbReference type="ARBA" id="ARBA00004141"/>
    </source>
</evidence>
<dbReference type="Pfam" id="PF05154">
    <property type="entry name" value="TM2"/>
    <property type="match status" value="1"/>
</dbReference>
<evidence type="ECO:0000256" key="9">
    <source>
        <dbReference type="ARBA" id="ARBA00022946"/>
    </source>
</evidence>
<evidence type="ECO:0000256" key="11">
    <source>
        <dbReference type="ARBA" id="ARBA00023016"/>
    </source>
</evidence>
<evidence type="ECO:0000256" key="2">
    <source>
        <dbReference type="ARBA" id="ARBA00004173"/>
    </source>
</evidence>
<dbReference type="Gene3D" id="1.20.120.790">
    <property type="entry name" value="Heat shock protein 90, C-terminal domain"/>
    <property type="match status" value="1"/>
</dbReference>
<dbReference type="PANTHER" id="PTHR11528">
    <property type="entry name" value="HEAT SHOCK PROTEIN 90 FAMILY MEMBER"/>
    <property type="match status" value="1"/>
</dbReference>
<feature type="domain" description="Histidine kinase/HSP90-like ATPase" evidence="17">
    <location>
        <begin position="313"/>
        <end position="472"/>
    </location>
</feature>
<keyword evidence="6 15" id="KW-0812">Transmembrane</keyword>
<dbReference type="Pfam" id="PF00183">
    <property type="entry name" value="HSP90"/>
    <property type="match status" value="1"/>
</dbReference>
<reference evidence="18" key="1">
    <citation type="journal article" date="2014" name="Nat. Genet.">
        <title>Genome and transcriptome of the porcine whipworm Trichuris suis.</title>
        <authorList>
            <person name="Jex A.R."/>
            <person name="Nejsum P."/>
            <person name="Schwarz E.M."/>
            <person name="Hu L."/>
            <person name="Young N.D."/>
            <person name="Hall R.S."/>
            <person name="Korhonen P.K."/>
            <person name="Liao S."/>
            <person name="Thamsborg S."/>
            <person name="Xia J."/>
            <person name="Xu P."/>
            <person name="Wang S."/>
            <person name="Scheerlinck J.P."/>
            <person name="Hofmann A."/>
            <person name="Sternberg P.W."/>
            <person name="Wang J."/>
            <person name="Gasser R.B."/>
        </authorList>
    </citation>
    <scope>NUCLEOTIDE SEQUENCE [LARGE SCALE GENOMIC DNA]</scope>
    <source>
        <strain evidence="18">DCEP-RM93F</strain>
    </source>
</reference>
<evidence type="ECO:0000256" key="4">
    <source>
        <dbReference type="ARBA" id="ARBA00008239"/>
    </source>
</evidence>
<dbReference type="InterPro" id="IPR007829">
    <property type="entry name" value="TM2"/>
</dbReference>
<dbReference type="Gene3D" id="3.30.565.10">
    <property type="entry name" value="Histidine kinase-like ATPase, C-terminal domain"/>
    <property type="match status" value="1"/>
</dbReference>
<dbReference type="Pfam" id="PF13589">
    <property type="entry name" value="HATPase_c_3"/>
    <property type="match status" value="1"/>
</dbReference>
<comment type="subcellular location">
    <subcellularLocation>
        <location evidence="3">Cytoplasm</location>
    </subcellularLocation>
    <subcellularLocation>
        <location evidence="1">Membrane</location>
        <topology evidence="1">Multi-pass membrane protein</topology>
    </subcellularLocation>
    <subcellularLocation>
        <location evidence="2">Mitochondrion</location>
    </subcellularLocation>
</comment>
<keyword evidence="5" id="KW-0963">Cytoplasm</keyword>
<dbReference type="GO" id="GO:0005739">
    <property type="term" value="C:mitochondrion"/>
    <property type="evidence" value="ECO:0007669"/>
    <property type="project" value="UniProtKB-SubCell"/>
</dbReference>
<keyword evidence="12" id="KW-0496">Mitochondrion</keyword>
<evidence type="ECO:0000256" key="5">
    <source>
        <dbReference type="ARBA" id="ARBA00022490"/>
    </source>
</evidence>
<dbReference type="GO" id="GO:0140662">
    <property type="term" value="F:ATP-dependent protein folding chaperone"/>
    <property type="evidence" value="ECO:0007669"/>
    <property type="project" value="InterPro"/>
</dbReference>
<keyword evidence="9" id="KW-0809">Transit peptide</keyword>
<dbReference type="Proteomes" id="UP000030758">
    <property type="component" value="Unassembled WGS sequence"/>
</dbReference>
<dbReference type="SUPFAM" id="SSF54211">
    <property type="entry name" value="Ribosomal protein S5 domain 2-like"/>
    <property type="match status" value="1"/>
</dbReference>
<evidence type="ECO:0000313" key="18">
    <source>
        <dbReference type="EMBL" id="KFD72210.1"/>
    </source>
</evidence>
<gene>
    <name evidence="18" type="ORF">M514_01374</name>
</gene>
<feature type="chain" id="PRO_5001796233" description="Histidine kinase/HSP90-like ATPase domain-containing protein" evidence="16">
    <location>
        <begin position="28"/>
        <end position="924"/>
    </location>
</feature>
<dbReference type="NCBIfam" id="NF003555">
    <property type="entry name" value="PRK05218.1"/>
    <property type="match status" value="1"/>
</dbReference>
<evidence type="ECO:0000256" key="16">
    <source>
        <dbReference type="SAM" id="SignalP"/>
    </source>
</evidence>
<dbReference type="InterPro" id="IPR020568">
    <property type="entry name" value="Ribosomal_Su5_D2-typ_SF"/>
</dbReference>
<dbReference type="PRINTS" id="PR00775">
    <property type="entry name" value="HEATSHOCK90"/>
</dbReference>
<keyword evidence="13 15" id="KW-0472">Membrane</keyword>
<keyword evidence="11" id="KW-0346">Stress response</keyword>
<dbReference type="CDD" id="cd16927">
    <property type="entry name" value="HATPase_Hsp90-like"/>
    <property type="match status" value="1"/>
</dbReference>